<sequence length="741" mass="85014">MLESGSEMSRGSVCISEIELPGRVSNGQNFKASNSKGGWKLNKTRKGPSTRFKNSDNSRVHFADSMKKVAERIVSEFDGISANKLSRKTGGQEEPRCASDKFLRVFREYNNLYKPDIISLLEPRISGFKADTIIANWKSSVDLEVVVNHSQFILVRIYSKLHFYPIFVAFVYGSPDKLKRKFLWNDLSHTVPREYVPWMAIGDFNVFLSPEDKKGGHVKGRRCISFGEFMDNAFLHDLGFQSPLFTWHQGALFERLDRAVGNEAWVEAFPYCHITHLPKIKSDHRPLLMKFCCDGSKSLFQQEILVRNELEDVLHHEEILWKQKFRCEWLNLGDRNTSYFHRRSIMRRKFNKITALRNADEEWIFDSEAFKTETVKFFQNHYGESPGPSRPLPPSAFPRLSYEDVDFLGKGVTNEEIKSALFDMAPLKAPGSDGFQAAFFQIQWDNIVGVLIPKVPNPGDFSQFRPISLCSVLYKLVMKIIANRFKSIFSKIIGQEQAGFIAGRSIVDNVIIAQEVLHSMRAKKQSQWMAIKIDLEKAYNRVLWNGVPTQKFRPVRGTRQGCPLSPYLFVLCMECRADLTHCGLLKTFLSNFCELSGHKGAAEGKRKLTLVGWNNICQPKLHGGFGLRRLEDQNKAFMMKICYSLITKSEALWVQYVLGHGDISPQSKVNEMVLDNREWNFDLFRLWLPNDLVNRIINILSPFESVKPDTLSWSRTTSGVFSVKSAYSLLKKESWNPKDEN</sequence>
<dbReference type="InterPro" id="IPR005135">
    <property type="entry name" value="Endo/exonuclease/phosphatase"/>
</dbReference>
<evidence type="ECO:0000259" key="3">
    <source>
        <dbReference type="Pfam" id="PF03372"/>
    </source>
</evidence>
<feature type="domain" description="Reverse transcriptase" evidence="2">
    <location>
        <begin position="457"/>
        <end position="574"/>
    </location>
</feature>
<evidence type="ECO:0008006" key="6">
    <source>
        <dbReference type="Google" id="ProtNLM"/>
    </source>
</evidence>
<dbReference type="CDD" id="cd01650">
    <property type="entry name" value="RT_nLTR_like"/>
    <property type="match status" value="1"/>
</dbReference>
<reference evidence="4 5" key="1">
    <citation type="journal article" date="2021" name="Plant Biotechnol. J.">
        <title>Multi-omics assisted identification of the key and species-specific regulatory components of drought-tolerant mechanisms in Gossypium stocksii.</title>
        <authorList>
            <person name="Yu D."/>
            <person name="Ke L."/>
            <person name="Zhang D."/>
            <person name="Wu Y."/>
            <person name="Sun Y."/>
            <person name="Mei J."/>
            <person name="Sun J."/>
            <person name="Sun Y."/>
        </authorList>
    </citation>
    <scope>NUCLEOTIDE SEQUENCE [LARGE SCALE GENOMIC DNA]</scope>
    <source>
        <strain evidence="5">cv. E1</strain>
        <tissue evidence="4">Leaf</tissue>
    </source>
</reference>
<evidence type="ECO:0000256" key="1">
    <source>
        <dbReference type="SAM" id="MobiDB-lite"/>
    </source>
</evidence>
<dbReference type="Pfam" id="PF03372">
    <property type="entry name" value="Exo_endo_phos"/>
    <property type="match status" value="1"/>
</dbReference>
<dbReference type="SUPFAM" id="SSF56672">
    <property type="entry name" value="DNA/RNA polymerases"/>
    <property type="match status" value="1"/>
</dbReference>
<dbReference type="OrthoDB" id="1002559at2759"/>
<protein>
    <recommendedName>
        <fullName evidence="6">Reverse transcriptase domain-containing protein</fullName>
    </recommendedName>
</protein>
<dbReference type="InterPro" id="IPR052343">
    <property type="entry name" value="Retrotransposon-Effector_Assoc"/>
</dbReference>
<name>A0A9D4AKA6_9ROSI</name>
<gene>
    <name evidence="4" type="ORF">J1N35_006436</name>
</gene>
<comment type="caution">
    <text evidence="4">The sequence shown here is derived from an EMBL/GenBank/DDBJ whole genome shotgun (WGS) entry which is preliminary data.</text>
</comment>
<evidence type="ECO:0000259" key="2">
    <source>
        <dbReference type="Pfam" id="PF00078"/>
    </source>
</evidence>
<dbReference type="PANTHER" id="PTHR46890:SF48">
    <property type="entry name" value="RNA-DIRECTED DNA POLYMERASE"/>
    <property type="match status" value="1"/>
</dbReference>
<dbReference type="PANTHER" id="PTHR46890">
    <property type="entry name" value="NON-LTR RETROLELEMENT REVERSE TRANSCRIPTASE-LIKE PROTEIN-RELATED"/>
    <property type="match status" value="1"/>
</dbReference>
<dbReference type="Pfam" id="PF00078">
    <property type="entry name" value="RVT_1"/>
    <property type="match status" value="1"/>
</dbReference>
<dbReference type="AlphaFoldDB" id="A0A9D4AKA6"/>
<dbReference type="Proteomes" id="UP000828251">
    <property type="component" value="Unassembled WGS sequence"/>
</dbReference>
<feature type="compositionally biased region" description="Polar residues" evidence="1">
    <location>
        <begin position="26"/>
        <end position="36"/>
    </location>
</feature>
<accession>A0A9D4AKA6</accession>
<dbReference type="GO" id="GO:0003824">
    <property type="term" value="F:catalytic activity"/>
    <property type="evidence" value="ECO:0007669"/>
    <property type="project" value="InterPro"/>
</dbReference>
<dbReference type="Gene3D" id="3.60.10.10">
    <property type="entry name" value="Endonuclease/exonuclease/phosphatase"/>
    <property type="match status" value="1"/>
</dbReference>
<dbReference type="InterPro" id="IPR036691">
    <property type="entry name" value="Endo/exonu/phosph_ase_sf"/>
</dbReference>
<keyword evidence="5" id="KW-1185">Reference proteome</keyword>
<evidence type="ECO:0000313" key="4">
    <source>
        <dbReference type="EMBL" id="KAH1123276.1"/>
    </source>
</evidence>
<dbReference type="InterPro" id="IPR000477">
    <property type="entry name" value="RT_dom"/>
</dbReference>
<feature type="domain" description="Endonuclease/exonuclease/phosphatase" evidence="3">
    <location>
        <begin position="98"/>
        <end position="284"/>
    </location>
</feature>
<dbReference type="EMBL" id="JAIQCV010000002">
    <property type="protein sequence ID" value="KAH1123276.1"/>
    <property type="molecule type" value="Genomic_DNA"/>
</dbReference>
<feature type="region of interest" description="Disordered" evidence="1">
    <location>
        <begin position="26"/>
        <end position="57"/>
    </location>
</feature>
<evidence type="ECO:0000313" key="5">
    <source>
        <dbReference type="Proteomes" id="UP000828251"/>
    </source>
</evidence>
<dbReference type="InterPro" id="IPR043502">
    <property type="entry name" value="DNA/RNA_pol_sf"/>
</dbReference>
<proteinExistence type="predicted"/>
<organism evidence="4 5">
    <name type="scientific">Gossypium stocksii</name>
    <dbReference type="NCBI Taxonomy" id="47602"/>
    <lineage>
        <taxon>Eukaryota</taxon>
        <taxon>Viridiplantae</taxon>
        <taxon>Streptophyta</taxon>
        <taxon>Embryophyta</taxon>
        <taxon>Tracheophyta</taxon>
        <taxon>Spermatophyta</taxon>
        <taxon>Magnoliopsida</taxon>
        <taxon>eudicotyledons</taxon>
        <taxon>Gunneridae</taxon>
        <taxon>Pentapetalae</taxon>
        <taxon>rosids</taxon>
        <taxon>malvids</taxon>
        <taxon>Malvales</taxon>
        <taxon>Malvaceae</taxon>
        <taxon>Malvoideae</taxon>
        <taxon>Gossypium</taxon>
    </lineage>
</organism>
<dbReference type="SUPFAM" id="SSF56219">
    <property type="entry name" value="DNase I-like"/>
    <property type="match status" value="1"/>
</dbReference>